<dbReference type="EMBL" id="CP071137">
    <property type="protein sequence ID" value="QWY76561.1"/>
    <property type="molecule type" value="Genomic_DNA"/>
</dbReference>
<feature type="domain" description="EVE" evidence="1">
    <location>
        <begin position="6"/>
        <end position="151"/>
    </location>
</feature>
<keyword evidence="4" id="KW-1185">Reference proteome</keyword>
<accession>A0A149VYQ9</accession>
<sequence length="156" mass="17880">MTETHYWLMKSEPSEVSFDNLLTLANQEVAWFGVRNYQARNFMMRDMVLGDGVLFYHSNCAAPGIAGLARVSRLAEPDATQFDPLSPYFDPKATLEHPRWHCVHVQAVKKTRLLTLAELRQTPDLQTLRVLAKGNRLSITPVTLQEWKTLQDLLLR</sequence>
<dbReference type="PATRIC" id="fig|1789004.3.peg.1142"/>
<organism evidence="2 4">
    <name type="scientific">Ferrovum myxofaciens</name>
    <dbReference type="NCBI Taxonomy" id="416213"/>
    <lineage>
        <taxon>Bacteria</taxon>
        <taxon>Pseudomonadati</taxon>
        <taxon>Pseudomonadota</taxon>
        <taxon>Betaproteobacteria</taxon>
        <taxon>Ferrovales</taxon>
        <taxon>Ferrovaceae</taxon>
        <taxon>Ferrovum</taxon>
    </lineage>
</organism>
<dbReference type="InterPro" id="IPR047197">
    <property type="entry name" value="THYN1-like_EVE"/>
</dbReference>
<reference evidence="2 4" key="1">
    <citation type="submission" date="2016-01" db="EMBL/GenBank/DDBJ databases">
        <title>Genome sequence of the acidophilic iron oxidising Ferrovum strain Z-31.</title>
        <authorList>
            <person name="Poehlein A."/>
            <person name="Ullrich S.R."/>
            <person name="Schloemann M."/>
            <person name="Muehling M."/>
            <person name="Daniel R."/>
        </authorList>
    </citation>
    <scope>NUCLEOTIDE SEQUENCE [LARGE SCALE GENOMIC DNA]</scope>
    <source>
        <strain evidence="2 4">Z-31</strain>
    </source>
</reference>
<dbReference type="RefSeq" id="WP_062187963.1">
    <property type="nucleotide sequence ID" value="NZ_CP053675.1"/>
</dbReference>
<dbReference type="InterPro" id="IPR002740">
    <property type="entry name" value="EVE_domain"/>
</dbReference>
<reference evidence="3" key="2">
    <citation type="submission" date="2021-02" db="EMBL/GenBank/DDBJ databases">
        <title>Comparative genomics of Ferrovum myxofaciens strains, predominant extremophile bacteria forming large biofilm stalactites in acid mine ecosystems.</title>
        <authorList>
            <person name="Burkartova K."/>
            <person name="Ridl J."/>
            <person name="Pajer P."/>
            <person name="Falteisek L."/>
        </authorList>
    </citation>
    <scope>NUCLEOTIDE SEQUENCE</scope>
    <source>
        <strain evidence="3">MI1III</strain>
    </source>
</reference>
<protein>
    <submittedName>
        <fullName evidence="2">EVE domain protein</fullName>
    </submittedName>
    <submittedName>
        <fullName evidence="3">EVE domain-containing protein</fullName>
    </submittedName>
</protein>
<evidence type="ECO:0000313" key="2">
    <source>
        <dbReference type="EMBL" id="KXW58363.1"/>
    </source>
</evidence>
<dbReference type="SUPFAM" id="SSF88697">
    <property type="entry name" value="PUA domain-like"/>
    <property type="match status" value="1"/>
</dbReference>
<dbReference type="PANTHER" id="PTHR14087:SF7">
    <property type="entry name" value="THYMOCYTE NUCLEAR PROTEIN 1"/>
    <property type="match status" value="1"/>
</dbReference>
<dbReference type="Proteomes" id="UP000683551">
    <property type="component" value="Chromosome"/>
</dbReference>
<gene>
    <name evidence="2" type="ORF">FEMY_11260</name>
    <name evidence="3" type="ORF">JZL65_08565</name>
</gene>
<dbReference type="InterPro" id="IPR015947">
    <property type="entry name" value="PUA-like_sf"/>
</dbReference>
<dbReference type="Gene3D" id="3.10.590.10">
    <property type="entry name" value="ph1033 like domains"/>
    <property type="match status" value="1"/>
</dbReference>
<evidence type="ECO:0000259" key="1">
    <source>
        <dbReference type="Pfam" id="PF01878"/>
    </source>
</evidence>
<dbReference type="Pfam" id="PF01878">
    <property type="entry name" value="EVE"/>
    <property type="match status" value="1"/>
</dbReference>
<dbReference type="AlphaFoldDB" id="A0A8F3IGA1"/>
<dbReference type="InterPro" id="IPR052181">
    <property type="entry name" value="5hmC_binding"/>
</dbReference>
<dbReference type="EMBL" id="LRRD01000016">
    <property type="protein sequence ID" value="KXW58363.1"/>
    <property type="molecule type" value="Genomic_DNA"/>
</dbReference>
<accession>A0A8F3IGA1</accession>
<evidence type="ECO:0000313" key="3">
    <source>
        <dbReference type="EMBL" id="QWY76561.1"/>
    </source>
</evidence>
<dbReference type="Proteomes" id="UP000075653">
    <property type="component" value="Unassembled WGS sequence"/>
</dbReference>
<evidence type="ECO:0000313" key="4">
    <source>
        <dbReference type="Proteomes" id="UP000075653"/>
    </source>
</evidence>
<dbReference type="CDD" id="cd21133">
    <property type="entry name" value="EVE"/>
    <property type="match status" value="1"/>
</dbReference>
<proteinExistence type="predicted"/>
<dbReference type="PANTHER" id="PTHR14087">
    <property type="entry name" value="THYMOCYTE NUCLEAR PROTEIN 1"/>
    <property type="match status" value="1"/>
</dbReference>
<name>A0A8F3IGA1_9PROT</name>